<accession>A0A2N3YA15</accession>
<dbReference type="Proteomes" id="UP000233786">
    <property type="component" value="Unassembled WGS sequence"/>
</dbReference>
<dbReference type="AlphaFoldDB" id="A0A2N3YA15"/>
<gene>
    <name evidence="2" type="ORF">A8926_7933</name>
</gene>
<protein>
    <submittedName>
        <fullName evidence="2">Uncharacterized protein</fullName>
    </submittedName>
</protein>
<feature type="region of interest" description="Disordered" evidence="1">
    <location>
        <begin position="1"/>
        <end position="54"/>
    </location>
</feature>
<feature type="compositionally biased region" description="Basic and acidic residues" evidence="1">
    <location>
        <begin position="27"/>
        <end position="54"/>
    </location>
</feature>
<comment type="caution">
    <text evidence="2">The sequence shown here is derived from an EMBL/GenBank/DDBJ whole genome shotgun (WGS) entry which is preliminary data.</text>
</comment>
<organism evidence="2 3">
    <name type="scientific">Saccharopolyspora spinosa</name>
    <dbReference type="NCBI Taxonomy" id="60894"/>
    <lineage>
        <taxon>Bacteria</taxon>
        <taxon>Bacillati</taxon>
        <taxon>Actinomycetota</taxon>
        <taxon>Actinomycetes</taxon>
        <taxon>Pseudonocardiales</taxon>
        <taxon>Pseudonocardiaceae</taxon>
        <taxon>Saccharopolyspora</taxon>
    </lineage>
</organism>
<reference evidence="2" key="1">
    <citation type="submission" date="2017-12" db="EMBL/GenBank/DDBJ databases">
        <title>Sequencing the genomes of 1000 Actinobacteria strains.</title>
        <authorList>
            <person name="Klenk H.-P."/>
        </authorList>
    </citation>
    <scope>NUCLEOTIDE SEQUENCE [LARGE SCALE GENOMIC DNA]</scope>
    <source>
        <strain evidence="2">DSM 44228</strain>
    </source>
</reference>
<evidence type="ECO:0000256" key="1">
    <source>
        <dbReference type="SAM" id="MobiDB-lite"/>
    </source>
</evidence>
<name>A0A2N3YA15_SACSN</name>
<evidence type="ECO:0000313" key="3">
    <source>
        <dbReference type="Proteomes" id="UP000233786"/>
    </source>
</evidence>
<keyword evidence="3" id="KW-1185">Reference proteome</keyword>
<evidence type="ECO:0000313" key="2">
    <source>
        <dbReference type="EMBL" id="PKW19745.1"/>
    </source>
</evidence>
<proteinExistence type="predicted"/>
<dbReference type="RefSeq" id="WP_010305361.1">
    <property type="nucleotide sequence ID" value="NZ_CP061007.1"/>
</dbReference>
<dbReference type="EMBL" id="PJNB01000001">
    <property type="protein sequence ID" value="PKW19745.1"/>
    <property type="molecule type" value="Genomic_DNA"/>
</dbReference>
<sequence>MADQEFPTGDDDRRSGAYFVLPSETAEQFKRSEADAKKSPDRSIERDARPPGKN</sequence>